<feature type="region of interest" description="Disordered" evidence="5">
    <location>
        <begin position="220"/>
        <end position="248"/>
    </location>
</feature>
<feature type="compositionally biased region" description="Polar residues" evidence="5">
    <location>
        <begin position="619"/>
        <end position="648"/>
    </location>
</feature>
<dbReference type="GO" id="GO:0008270">
    <property type="term" value="F:zinc ion binding"/>
    <property type="evidence" value="ECO:0007669"/>
    <property type="project" value="UniProtKB-KW"/>
</dbReference>
<keyword evidence="4" id="KW-0862">Zinc</keyword>
<keyword evidence="3" id="KW-0863">Zinc-finger</keyword>
<dbReference type="PANTHER" id="PTHR14955">
    <property type="entry name" value="RETINOIC ACID INDUCED 1/TRANSCRIPTION FACTOR 20"/>
    <property type="match status" value="1"/>
</dbReference>
<feature type="compositionally biased region" description="Polar residues" evidence="5">
    <location>
        <begin position="656"/>
        <end position="673"/>
    </location>
</feature>
<feature type="compositionally biased region" description="Polar residues" evidence="5">
    <location>
        <begin position="471"/>
        <end position="488"/>
    </location>
</feature>
<dbReference type="InterPro" id="IPR052440">
    <property type="entry name" value="Trans_Reg/Chrom_Remod"/>
</dbReference>
<feature type="compositionally biased region" description="Low complexity" evidence="5">
    <location>
        <begin position="683"/>
        <end position="695"/>
    </location>
</feature>
<evidence type="ECO:0000313" key="8">
    <source>
        <dbReference type="EMBL" id="KAK7484693.1"/>
    </source>
</evidence>
<dbReference type="CDD" id="cd15668">
    <property type="entry name" value="ePHD_RAI1_like"/>
    <property type="match status" value="1"/>
</dbReference>
<evidence type="ECO:0000256" key="2">
    <source>
        <dbReference type="ARBA" id="ARBA00022723"/>
    </source>
</evidence>
<dbReference type="InterPro" id="IPR001660">
    <property type="entry name" value="SAM"/>
</dbReference>
<comment type="caution">
    <text evidence="8">The sequence shown here is derived from an EMBL/GenBank/DDBJ whole genome shotgun (WGS) entry which is preliminary data.</text>
</comment>
<dbReference type="SUPFAM" id="SSF47769">
    <property type="entry name" value="SAM/Pointed domain"/>
    <property type="match status" value="1"/>
</dbReference>
<evidence type="ECO:0000256" key="4">
    <source>
        <dbReference type="ARBA" id="ARBA00022833"/>
    </source>
</evidence>
<feature type="compositionally biased region" description="Low complexity" evidence="5">
    <location>
        <begin position="1031"/>
        <end position="1055"/>
    </location>
</feature>
<evidence type="ECO:0000259" key="6">
    <source>
        <dbReference type="PROSITE" id="PS50105"/>
    </source>
</evidence>
<feature type="compositionally biased region" description="Polar residues" evidence="5">
    <location>
        <begin position="506"/>
        <end position="520"/>
    </location>
</feature>
<dbReference type="PANTHER" id="PTHR14955:SF4">
    <property type="entry name" value="PHD-TYPE DOMAIN-CONTAINING PROTEIN"/>
    <property type="match status" value="1"/>
</dbReference>
<organism evidence="8 9">
    <name type="scientific">Batillaria attramentaria</name>
    <dbReference type="NCBI Taxonomy" id="370345"/>
    <lineage>
        <taxon>Eukaryota</taxon>
        <taxon>Metazoa</taxon>
        <taxon>Spiralia</taxon>
        <taxon>Lophotrochozoa</taxon>
        <taxon>Mollusca</taxon>
        <taxon>Gastropoda</taxon>
        <taxon>Caenogastropoda</taxon>
        <taxon>Sorbeoconcha</taxon>
        <taxon>Cerithioidea</taxon>
        <taxon>Batillariidae</taxon>
        <taxon>Batillaria</taxon>
    </lineage>
</organism>
<feature type="domain" description="SAM" evidence="6">
    <location>
        <begin position="1"/>
        <end position="45"/>
    </location>
</feature>
<dbReference type="InterPro" id="IPR013083">
    <property type="entry name" value="Znf_RING/FYVE/PHD"/>
</dbReference>
<protein>
    <recommendedName>
        <fullName evidence="10">PHD-type domain-containing protein</fullName>
    </recommendedName>
</protein>
<feature type="region of interest" description="Disordered" evidence="5">
    <location>
        <begin position="967"/>
        <end position="998"/>
    </location>
</feature>
<dbReference type="Gene3D" id="3.30.40.10">
    <property type="entry name" value="Zinc/RING finger domain, C3HC4 (zinc finger)"/>
    <property type="match status" value="1"/>
</dbReference>
<sequence>MPSPVERWLQTFMCTQYAHIFDAYGYRSLQAVCHLQMPDLLAMGVPRNHCEKILENIHILRQTMFGRIEKSPGTDFHHLKYNPPLNPAVYALKTVAMNANYRGMSQFPEDYSGYGQSSNNMQAAGFHQSNYDGANMAMMNHMSGNSYGMQGYDASHSHMMMSGQGPMPAHNPMYHGSGNSAGSSGQYGGQQYPMQGGSGSVAGGGMQGMSSGASYYNSGSAGAMGQGSPSSKMVPPAHHHLRNTTGQQNPQQVADNILQMASSYPSHHTVQVPLKNRHAPYQIPRSPHYGYTADKGMGQQQGMGGQPAGSCQQSAMGGQQQQGMGNQGGMGQPPAMMYPPSSPHNQPQPRTSPMSPLMMHSPAHQPQGLPSPGAMHSPNSASVRSPAPSPSMRSPCSVHMSGTSMQMRSPGHLPAAFSGQQMNSPPHRTYNSSDVSSGTPQHQSQHCSPTSMHSPVSHVSSPYTPGGMAAQISSPPQQPSYAVPSSSPYKMDMLMDSGQGPGVQGQCRSSQPQQNKQQGTNPLQSLQKLVMLPETQVVDPKSVVSDACLPGSDQNSSGEGSKNSEDPAGQSEEAVGCSAGDFVTSSPQDTCHASSSSDTGSSHSGDVPRLTDQREITTPVVTSHQDASSHCMTTTPFKSVSPTSTKNKQPPVPKITSESSASHASKTNTESVPSHSDSHTTHTDSSTNASASTSSADMAAISLKNNKRAVKGEHTSAHKCNGVIATPESGRCAVDTQCKDGRGLKDSDQVHIDANISKPLRVLDSANGLTDKSDTKSLPQKRHSERFAKTASVSTQSQYGASSFVVKPKEKVVNGVASTHINGSANAEELVGHSFLQQKNSFQSNCILKKSIAADISSDSFGVNKKVTLSKLHSAHSKRSVAVSAGASCALVTVNGPLQAEMVGPSRLEHSESDHADTDEEVEKVFDGQDDTLSKLCSIFPPHVKSLGGGNDVTFLESGSDNEDFSFSDGFDLGYDSPPSEMTGDDNWKPSLGQTVSVNGMDEADGIAECSEQDSDKGISPKSKGSAGTGSPSKVNSSSAGSSTTRTVTRSSTGSIPKRKVDEDMTDTYKRVRRSSGATVNNHVPSAQCGNSNVKDDVKVVNSDNSPAKTGKDDKTEKDIKAAKEKNLRESGTAKNCQKSPVVVLAKSPPRVGKKKKKDDSEVKPVNTVTRFLPRAKNGRFITISSQKSKKSVSQTKEAQPKPAAVLPAKEEDTDDDDEPLIVVQRRSSKGEPNSSSASAPAQAQPAIKREAEMQHIKTEPKLSTGPDLKGTCDTSEIKASTPCLQSEQPKATSTPSSAAPVTDVSVSPVKSAPGTPLSASSVVGTPRKRGRPRKGEENKKKKGDNAQAVAGPFCPFVRVEGKKQHPTTVAVFNHPLAEKTDPKSVSRKKGVSGIAAPTTTIQITNFSSDKTVMLPSTKTDSSPWVCALCGMRSSYRFLGDLFGPYYLESHLAALNRTDAGKDSKKGGSGNSGVEAKMTRRKSATSSRHSSGGGDSPDAPQEVWVHEDCAMWSNGVYLVGSRVYGLEEALKAATATMCACCREKGAMVGCLHKGCNQTFHYMCAVDKDCYLDVENFSMLCPKHKVCPFVYGHGTGRVTEGPVDPRRAHANVEW</sequence>
<feature type="compositionally biased region" description="Gly residues" evidence="5">
    <location>
        <begin position="196"/>
        <end position="205"/>
    </location>
</feature>
<feature type="region of interest" description="Disordered" evidence="5">
    <location>
        <begin position="168"/>
        <end position="205"/>
    </location>
</feature>
<gene>
    <name evidence="8" type="ORF">BaRGS_00024101</name>
</gene>
<feature type="compositionally biased region" description="Polar residues" evidence="5">
    <location>
        <begin position="552"/>
        <end position="561"/>
    </location>
</feature>
<dbReference type="PROSITE" id="PS51805">
    <property type="entry name" value="EPHD"/>
    <property type="match status" value="1"/>
</dbReference>
<feature type="domain" description="PHD-type" evidence="7">
    <location>
        <begin position="1479"/>
        <end position="1584"/>
    </location>
</feature>
<dbReference type="InterPro" id="IPR034732">
    <property type="entry name" value="EPHD"/>
</dbReference>
<feature type="non-terminal residue" evidence="8">
    <location>
        <position position="1613"/>
    </location>
</feature>
<feature type="compositionally biased region" description="Polar residues" evidence="5">
    <location>
        <begin position="1076"/>
        <end position="1090"/>
    </location>
</feature>
<feature type="compositionally biased region" description="Polar residues" evidence="5">
    <location>
        <begin position="343"/>
        <end position="354"/>
    </location>
</feature>
<keyword evidence="1" id="KW-0597">Phosphoprotein</keyword>
<feature type="compositionally biased region" description="Low complexity" evidence="5">
    <location>
        <begin position="594"/>
        <end position="605"/>
    </location>
</feature>
<dbReference type="Gene3D" id="1.10.150.50">
    <property type="entry name" value="Transcription Factor, Ets-1"/>
    <property type="match status" value="1"/>
</dbReference>
<feature type="region of interest" description="Disordered" evidence="5">
    <location>
        <begin position="280"/>
        <end position="520"/>
    </location>
</feature>
<evidence type="ECO:0000256" key="1">
    <source>
        <dbReference type="ARBA" id="ARBA00022553"/>
    </source>
</evidence>
<feature type="compositionally biased region" description="Polar residues" evidence="5">
    <location>
        <begin position="1273"/>
        <end position="1300"/>
    </location>
</feature>
<dbReference type="Pfam" id="PF13771">
    <property type="entry name" value="zf-HC5HC2H"/>
    <property type="match status" value="1"/>
</dbReference>
<proteinExistence type="predicted"/>
<feature type="region of interest" description="Disordered" evidence="5">
    <location>
        <begin position="544"/>
        <end position="695"/>
    </location>
</feature>
<feature type="compositionally biased region" description="Basic and acidic residues" evidence="5">
    <location>
        <begin position="1059"/>
        <end position="1070"/>
    </location>
</feature>
<feature type="compositionally biased region" description="Low complexity" evidence="5">
    <location>
        <begin position="448"/>
        <end position="465"/>
    </location>
</feature>
<feature type="compositionally biased region" description="Low complexity" evidence="5">
    <location>
        <begin position="176"/>
        <end position="195"/>
    </location>
</feature>
<dbReference type="Proteomes" id="UP001519460">
    <property type="component" value="Unassembled WGS sequence"/>
</dbReference>
<keyword evidence="9" id="KW-1185">Reference proteome</keyword>
<feature type="compositionally biased region" description="Low complexity" evidence="5">
    <location>
        <begin position="309"/>
        <end position="324"/>
    </location>
</feature>
<dbReference type="InterPro" id="IPR013761">
    <property type="entry name" value="SAM/pointed_sf"/>
</dbReference>
<evidence type="ECO:0000256" key="5">
    <source>
        <dbReference type="SAM" id="MobiDB-lite"/>
    </source>
</evidence>
<feature type="compositionally biased region" description="Basic and acidic residues" evidence="5">
    <location>
        <begin position="1248"/>
        <end position="1261"/>
    </location>
</feature>
<feature type="compositionally biased region" description="Low complexity" evidence="5">
    <location>
        <begin position="1235"/>
        <end position="1247"/>
    </location>
</feature>
<feature type="compositionally biased region" description="Low complexity" evidence="5">
    <location>
        <begin position="1182"/>
        <end position="1197"/>
    </location>
</feature>
<dbReference type="SMART" id="SM00249">
    <property type="entry name" value="PHD"/>
    <property type="match status" value="1"/>
</dbReference>
<evidence type="ECO:0000313" key="9">
    <source>
        <dbReference type="Proteomes" id="UP001519460"/>
    </source>
</evidence>
<feature type="region of interest" description="Disordered" evidence="5">
    <location>
        <begin position="1459"/>
        <end position="1500"/>
    </location>
</feature>
<feature type="region of interest" description="Disordered" evidence="5">
    <location>
        <begin position="1010"/>
        <end position="1348"/>
    </location>
</feature>
<keyword evidence="2" id="KW-0479">Metal-binding</keyword>
<dbReference type="Pfam" id="PF00536">
    <property type="entry name" value="SAM_1"/>
    <property type="match status" value="1"/>
</dbReference>
<evidence type="ECO:0000256" key="3">
    <source>
        <dbReference type="ARBA" id="ARBA00022771"/>
    </source>
</evidence>
<reference evidence="8 9" key="1">
    <citation type="journal article" date="2023" name="Sci. Data">
        <title>Genome assembly of the Korean intertidal mud-creeper Batillaria attramentaria.</title>
        <authorList>
            <person name="Patra A.K."/>
            <person name="Ho P.T."/>
            <person name="Jun S."/>
            <person name="Lee S.J."/>
            <person name="Kim Y."/>
            <person name="Won Y.J."/>
        </authorList>
    </citation>
    <scope>NUCLEOTIDE SEQUENCE [LARGE SCALE GENOMIC DNA]</scope>
    <source>
        <strain evidence="8">Wonlab-2016</strain>
    </source>
</reference>
<accession>A0ABD0KC59</accession>
<feature type="compositionally biased region" description="Basic and acidic residues" evidence="5">
    <location>
        <begin position="1110"/>
        <end position="1129"/>
    </location>
</feature>
<dbReference type="PROSITE" id="PS50105">
    <property type="entry name" value="SAM_DOMAIN"/>
    <property type="match status" value="1"/>
</dbReference>
<evidence type="ECO:0000259" key="7">
    <source>
        <dbReference type="PROSITE" id="PS51805"/>
    </source>
</evidence>
<evidence type="ECO:0008006" key="10">
    <source>
        <dbReference type="Google" id="ProtNLM"/>
    </source>
</evidence>
<feature type="compositionally biased region" description="Polar residues" evidence="5">
    <location>
        <begin position="418"/>
        <end position="447"/>
    </location>
</feature>
<feature type="compositionally biased region" description="Polar residues" evidence="5">
    <location>
        <begin position="583"/>
        <end position="593"/>
    </location>
</feature>
<feature type="compositionally biased region" description="Low complexity" evidence="5">
    <location>
        <begin position="377"/>
        <end position="397"/>
    </location>
</feature>
<name>A0ABD0KC59_9CAEN</name>
<dbReference type="InterPro" id="IPR001965">
    <property type="entry name" value="Znf_PHD"/>
</dbReference>
<dbReference type="EMBL" id="JACVVK020000206">
    <property type="protein sequence ID" value="KAK7484693.1"/>
    <property type="molecule type" value="Genomic_DNA"/>
</dbReference>